<keyword evidence="3" id="KW-0808">Transferase</keyword>
<feature type="domain" description="Glycosyltransferase subfamily 4-like N-terminal" evidence="2">
    <location>
        <begin position="13"/>
        <end position="179"/>
    </location>
</feature>
<evidence type="ECO:0000313" key="4">
    <source>
        <dbReference type="Proteomes" id="UP000298021"/>
    </source>
</evidence>
<dbReference type="RefSeq" id="WP_135373281.1">
    <property type="nucleotide sequence ID" value="NZ_RKLY01000019.1"/>
</dbReference>
<gene>
    <name evidence="3" type="ORF">EGT49_08185</name>
</gene>
<name>A0A4Z0JKV5_9LACO</name>
<dbReference type="GO" id="GO:0016757">
    <property type="term" value="F:glycosyltransferase activity"/>
    <property type="evidence" value="ECO:0007669"/>
    <property type="project" value="InterPro"/>
</dbReference>
<dbReference type="PANTHER" id="PTHR45947:SF3">
    <property type="entry name" value="SULFOQUINOVOSYL TRANSFERASE SQD2"/>
    <property type="match status" value="1"/>
</dbReference>
<dbReference type="AlphaFoldDB" id="A0A4Z0JKV5"/>
<dbReference type="Pfam" id="PF13439">
    <property type="entry name" value="Glyco_transf_4"/>
    <property type="match status" value="1"/>
</dbReference>
<organism evidence="3 4">
    <name type="scientific">Companilactobacillus suantsaicola</name>
    <dbReference type="NCBI Taxonomy" id="2487723"/>
    <lineage>
        <taxon>Bacteria</taxon>
        <taxon>Bacillati</taxon>
        <taxon>Bacillota</taxon>
        <taxon>Bacilli</taxon>
        <taxon>Lactobacillales</taxon>
        <taxon>Lactobacillaceae</taxon>
        <taxon>Companilactobacillus</taxon>
    </lineage>
</organism>
<keyword evidence="4" id="KW-1185">Reference proteome</keyword>
<dbReference type="InterPro" id="IPR001296">
    <property type="entry name" value="Glyco_trans_1"/>
</dbReference>
<dbReference type="OrthoDB" id="9804196at2"/>
<dbReference type="Proteomes" id="UP000298021">
    <property type="component" value="Unassembled WGS sequence"/>
</dbReference>
<sequence>MIRVMQINLGESYGGVSSMLFNLYAEMDHSKVTFDFVAPKCTSFRSKEKEIEKMNGRIIELKTEGNLFKRKIEFFFRLSRLIKSMRYKIVHINSGSTLFNVQVALIAKICGVKRIIVHSHNAGNDSGLKRFLMKVSKPLLEMSATDFFACSNKAARYMFLNRRYREKNFVLIKNAVDINKFKFSNTDRNIYRKRYGLNGKKVILHVGRFSNQKNHSFLVDIFDYLNKMNDDTRLVLVGVGELQEDIIKKVNLLGLSSKVLFMNLRSDINHLMSMSDVLVLPSFYEGLPVVGIEAQASGLNCVFADTITDEVNLTEYNKFISLSASLDVWSKSITELSEIKMDLVNRLEKSKIVEENGYSISSVSKKLEKFYLNT</sequence>
<evidence type="ECO:0000259" key="2">
    <source>
        <dbReference type="Pfam" id="PF13439"/>
    </source>
</evidence>
<dbReference type="Gene3D" id="3.40.50.2000">
    <property type="entry name" value="Glycogen Phosphorylase B"/>
    <property type="match status" value="2"/>
</dbReference>
<comment type="caution">
    <text evidence="3">The sequence shown here is derived from an EMBL/GenBank/DDBJ whole genome shotgun (WGS) entry which is preliminary data.</text>
</comment>
<feature type="domain" description="Glycosyl transferase family 1" evidence="1">
    <location>
        <begin position="188"/>
        <end position="346"/>
    </location>
</feature>
<evidence type="ECO:0000259" key="1">
    <source>
        <dbReference type="Pfam" id="PF00534"/>
    </source>
</evidence>
<dbReference type="InterPro" id="IPR028098">
    <property type="entry name" value="Glyco_trans_4-like_N"/>
</dbReference>
<proteinExistence type="predicted"/>
<reference evidence="3 4" key="1">
    <citation type="submission" date="2018-10" db="EMBL/GenBank/DDBJ databases">
        <title>Lactobacillus sp. R7 and Lactobacillus sp. R19 isolated from fermented mustard green product of Taiwan.</title>
        <authorList>
            <person name="Lin S.-T."/>
        </authorList>
    </citation>
    <scope>NUCLEOTIDE SEQUENCE [LARGE SCALE GENOMIC DNA]</scope>
    <source>
        <strain evidence="3 4">BCRC 81127</strain>
    </source>
</reference>
<protein>
    <submittedName>
        <fullName evidence="3">Glycosyltransferase family 1 protein</fullName>
    </submittedName>
</protein>
<accession>A0A4Z0JKV5</accession>
<dbReference type="PANTHER" id="PTHR45947">
    <property type="entry name" value="SULFOQUINOVOSYL TRANSFERASE SQD2"/>
    <property type="match status" value="1"/>
</dbReference>
<dbReference type="SUPFAM" id="SSF53756">
    <property type="entry name" value="UDP-Glycosyltransferase/glycogen phosphorylase"/>
    <property type="match status" value="1"/>
</dbReference>
<dbReference type="Pfam" id="PF00534">
    <property type="entry name" value="Glycos_transf_1"/>
    <property type="match status" value="1"/>
</dbReference>
<dbReference type="InterPro" id="IPR050194">
    <property type="entry name" value="Glycosyltransferase_grp1"/>
</dbReference>
<dbReference type="EMBL" id="RKLY01000019">
    <property type="protein sequence ID" value="TGD22749.1"/>
    <property type="molecule type" value="Genomic_DNA"/>
</dbReference>
<evidence type="ECO:0000313" key="3">
    <source>
        <dbReference type="EMBL" id="TGD22749.1"/>
    </source>
</evidence>